<protein>
    <submittedName>
        <fullName evidence="2">7,8-didemethyl-8-hydroxy-5-deazariboflavin synthase subunit 1 / 7,8-didemethyl-8-hydroxy-5-deazariboflavin synthase subunit 2</fullName>
    </submittedName>
</protein>
<reference evidence="2" key="1">
    <citation type="submission" date="2020-02" db="EMBL/GenBank/DDBJ databases">
        <authorList>
            <person name="Meier V. D."/>
        </authorList>
    </citation>
    <scope>NUCLEOTIDE SEQUENCE</scope>
    <source>
        <strain evidence="2">AVDCRST_MAG22</strain>
    </source>
</reference>
<dbReference type="EMBL" id="CADCUV010000135">
    <property type="protein sequence ID" value="CAA9426061.1"/>
    <property type="molecule type" value="Genomic_DNA"/>
</dbReference>
<feature type="non-terminal residue" evidence="2">
    <location>
        <position position="1"/>
    </location>
</feature>
<feature type="non-terminal residue" evidence="2">
    <location>
        <position position="96"/>
    </location>
</feature>
<feature type="compositionally biased region" description="Basic residues" evidence="1">
    <location>
        <begin position="7"/>
        <end position="18"/>
    </location>
</feature>
<sequence length="96" mass="10579">AQDARGRTHSAPRPHRQRAGLVGEARGRGRQGVPAGRLQRPRRHADEREHQPGRRGRPRAGDDACGPRGHDPGDRPNSPPPQHPLRRPGEDVLGRL</sequence>
<feature type="region of interest" description="Disordered" evidence="1">
    <location>
        <begin position="1"/>
        <end position="96"/>
    </location>
</feature>
<name>A0A6J4Q229_9ACTN</name>
<evidence type="ECO:0000256" key="1">
    <source>
        <dbReference type="SAM" id="MobiDB-lite"/>
    </source>
</evidence>
<evidence type="ECO:0000313" key="2">
    <source>
        <dbReference type="EMBL" id="CAA9426061.1"/>
    </source>
</evidence>
<accession>A0A6J4Q229</accession>
<feature type="compositionally biased region" description="Basic and acidic residues" evidence="1">
    <location>
        <begin position="87"/>
        <end position="96"/>
    </location>
</feature>
<dbReference type="AlphaFoldDB" id="A0A6J4Q229"/>
<organism evidence="2">
    <name type="scientific">uncultured Rubrobacteraceae bacterium</name>
    <dbReference type="NCBI Taxonomy" id="349277"/>
    <lineage>
        <taxon>Bacteria</taxon>
        <taxon>Bacillati</taxon>
        <taxon>Actinomycetota</taxon>
        <taxon>Rubrobacteria</taxon>
        <taxon>Rubrobacterales</taxon>
        <taxon>Rubrobacteraceae</taxon>
        <taxon>environmental samples</taxon>
    </lineage>
</organism>
<proteinExistence type="predicted"/>
<gene>
    <name evidence="2" type="ORF">AVDCRST_MAG22-2887</name>
</gene>